<protein>
    <submittedName>
        <fullName evidence="2">Solute symporter family transporter</fullName>
    </submittedName>
</protein>
<keyword evidence="1" id="KW-1133">Transmembrane helix</keyword>
<dbReference type="STRING" id="1072389.K1XHE7"/>
<evidence type="ECO:0000313" key="3">
    <source>
        <dbReference type="Proteomes" id="UP000006753"/>
    </source>
</evidence>
<gene>
    <name evidence="2" type="ORF">MBM_09922</name>
</gene>
<dbReference type="HOGENOM" id="CLU_1971014_0_0_1"/>
<accession>K1XHE7</accession>
<dbReference type="AlphaFoldDB" id="K1XHE7"/>
<keyword evidence="1" id="KW-0472">Membrane</keyword>
<organism evidence="2 3">
    <name type="scientific">Marssonina brunnea f. sp. multigermtubi (strain MB_m1)</name>
    <name type="common">Marssonina leaf spot fungus</name>
    <dbReference type="NCBI Taxonomy" id="1072389"/>
    <lineage>
        <taxon>Eukaryota</taxon>
        <taxon>Fungi</taxon>
        <taxon>Dikarya</taxon>
        <taxon>Ascomycota</taxon>
        <taxon>Pezizomycotina</taxon>
        <taxon>Leotiomycetes</taxon>
        <taxon>Helotiales</taxon>
        <taxon>Drepanopezizaceae</taxon>
        <taxon>Drepanopeziza</taxon>
    </lineage>
</organism>
<evidence type="ECO:0000256" key="1">
    <source>
        <dbReference type="SAM" id="Phobius"/>
    </source>
</evidence>
<dbReference type="KEGG" id="mbe:MBM_09922"/>
<dbReference type="GeneID" id="18765857"/>
<dbReference type="InParanoid" id="K1XHE7"/>
<dbReference type="GO" id="GO:0015204">
    <property type="term" value="F:urea transmembrane transporter activity"/>
    <property type="evidence" value="ECO:0007669"/>
    <property type="project" value="InterPro"/>
</dbReference>
<dbReference type="PANTHER" id="PTHR46154">
    <property type="match status" value="1"/>
</dbReference>
<dbReference type="eggNOG" id="KOG2348">
    <property type="taxonomic scope" value="Eukaryota"/>
</dbReference>
<sequence>MTSSQISFRLVMTAPACFWHAIGVELGWLFLVMGLLIGGAVFPSAFAVSWDKQSRYGTLGGSLLTAWLVTANTYDGDLMVATTGSSYTTLAGNLAAVLVGLTPTLIISIVKPDNFNWDITRSINVPA</sequence>
<proteinExistence type="predicted"/>
<evidence type="ECO:0000313" key="2">
    <source>
        <dbReference type="EMBL" id="EKD11899.1"/>
    </source>
</evidence>
<reference evidence="2 3" key="1">
    <citation type="journal article" date="2012" name="BMC Genomics">
        <title>Sequencing the genome of Marssonina brunnea reveals fungus-poplar co-evolution.</title>
        <authorList>
            <person name="Zhu S."/>
            <person name="Cao Y.-Z."/>
            <person name="Jiang C."/>
            <person name="Tan B.-Y."/>
            <person name="Wang Z."/>
            <person name="Feng S."/>
            <person name="Zhang L."/>
            <person name="Su X.-H."/>
            <person name="Brejova B."/>
            <person name="Vinar T."/>
            <person name="Xu M."/>
            <person name="Wang M.-X."/>
            <person name="Zhang S.-G."/>
            <person name="Huang M.-R."/>
            <person name="Wu R."/>
            <person name="Zhou Y."/>
        </authorList>
    </citation>
    <scope>NUCLEOTIDE SEQUENCE [LARGE SCALE GENOMIC DNA]</scope>
    <source>
        <strain evidence="2 3">MB_m1</strain>
    </source>
</reference>
<dbReference type="PANTHER" id="PTHR46154:SF2">
    <property type="entry name" value="SOLUTE SYMPORTER FAMILY TRANSPORTER (AFU_ORTHOLOGUE AFUA_6G03200)"/>
    <property type="match status" value="1"/>
</dbReference>
<dbReference type="EMBL" id="JH921478">
    <property type="protein sequence ID" value="EKD11899.1"/>
    <property type="molecule type" value="Genomic_DNA"/>
</dbReference>
<feature type="transmembrane region" description="Helical" evidence="1">
    <location>
        <begin position="86"/>
        <end position="110"/>
    </location>
</feature>
<dbReference type="RefSeq" id="XP_007297811.1">
    <property type="nucleotide sequence ID" value="XM_007297749.1"/>
</dbReference>
<feature type="transmembrane region" description="Helical" evidence="1">
    <location>
        <begin position="56"/>
        <end position="74"/>
    </location>
</feature>
<name>K1XHE7_MARBU</name>
<keyword evidence="1" id="KW-0812">Transmembrane</keyword>
<dbReference type="Proteomes" id="UP000006753">
    <property type="component" value="Unassembled WGS sequence"/>
</dbReference>
<dbReference type="InterPro" id="IPR031155">
    <property type="entry name" value="DUR"/>
</dbReference>
<dbReference type="GO" id="GO:0005886">
    <property type="term" value="C:plasma membrane"/>
    <property type="evidence" value="ECO:0007669"/>
    <property type="project" value="TreeGrafter"/>
</dbReference>
<dbReference type="OrthoDB" id="6132759at2759"/>
<keyword evidence="3" id="KW-1185">Reference proteome</keyword>
<feature type="transmembrane region" description="Helical" evidence="1">
    <location>
        <begin position="28"/>
        <end position="49"/>
    </location>
</feature>